<dbReference type="Proteomes" id="UP001497453">
    <property type="component" value="Chromosome 11"/>
</dbReference>
<dbReference type="InterPro" id="IPR020843">
    <property type="entry name" value="ER"/>
</dbReference>
<protein>
    <recommendedName>
        <fullName evidence="3">alcohol dehydrogenase</fullName>
        <ecNumber evidence="3">1.1.1.1</ecNumber>
    </recommendedName>
</protein>
<name>A0ABP1CX57_9APHY</name>
<organism evidence="9 10">
    <name type="scientific">Somion occarium</name>
    <dbReference type="NCBI Taxonomy" id="3059160"/>
    <lineage>
        <taxon>Eukaryota</taxon>
        <taxon>Fungi</taxon>
        <taxon>Dikarya</taxon>
        <taxon>Basidiomycota</taxon>
        <taxon>Agaricomycotina</taxon>
        <taxon>Agaricomycetes</taxon>
        <taxon>Polyporales</taxon>
        <taxon>Cerrenaceae</taxon>
        <taxon>Somion</taxon>
    </lineage>
</organism>
<feature type="domain" description="Enoyl reductase (ER)" evidence="8">
    <location>
        <begin position="20"/>
        <end position="355"/>
    </location>
</feature>
<evidence type="ECO:0000313" key="9">
    <source>
        <dbReference type="EMBL" id="CAL1699239.1"/>
    </source>
</evidence>
<evidence type="ECO:0000256" key="1">
    <source>
        <dbReference type="ARBA" id="ARBA00001947"/>
    </source>
</evidence>
<evidence type="ECO:0000256" key="2">
    <source>
        <dbReference type="ARBA" id="ARBA00008072"/>
    </source>
</evidence>
<evidence type="ECO:0000313" key="10">
    <source>
        <dbReference type="Proteomes" id="UP001497453"/>
    </source>
</evidence>
<keyword evidence="10" id="KW-1185">Reference proteome</keyword>
<evidence type="ECO:0000256" key="3">
    <source>
        <dbReference type="ARBA" id="ARBA00013190"/>
    </source>
</evidence>
<reference evidence="10" key="1">
    <citation type="submission" date="2024-04" db="EMBL/GenBank/DDBJ databases">
        <authorList>
            <person name="Shaw F."/>
            <person name="Minotto A."/>
        </authorList>
    </citation>
    <scope>NUCLEOTIDE SEQUENCE [LARGE SCALE GENOMIC DNA]</scope>
</reference>
<dbReference type="PANTHER" id="PTHR42940">
    <property type="entry name" value="ALCOHOL DEHYDROGENASE 1-RELATED"/>
    <property type="match status" value="1"/>
</dbReference>
<dbReference type="Pfam" id="PF00107">
    <property type="entry name" value="ADH_zinc_N"/>
    <property type="match status" value="1"/>
</dbReference>
<dbReference type="PANTHER" id="PTHR42940:SF3">
    <property type="entry name" value="ALCOHOL DEHYDROGENASE 1-RELATED"/>
    <property type="match status" value="1"/>
</dbReference>
<dbReference type="Gene3D" id="3.90.180.10">
    <property type="entry name" value="Medium-chain alcohol dehydrogenases, catalytic domain"/>
    <property type="match status" value="1"/>
</dbReference>
<gene>
    <name evidence="9" type="ORF">GFSPODELE1_LOCUS2570</name>
</gene>
<dbReference type="InterPro" id="IPR011032">
    <property type="entry name" value="GroES-like_sf"/>
</dbReference>
<sequence>MSTSYTIPKTQKAAVVESVGGTLQIKDDYPVKQASELAPGECLVKLEFTGVCHTDLHAAKNDWPVPAKTPLIGGHEGVGHIVAIGEHTQDSPVKVGDRVGIKWLAYSCLECEQCRKGNEQVCVKGKYSGFSVDGTFSQYVVSWVSHVTPIPANLDSAEAASILCAGITVYRAIKHSQTHIGDWIVLPGAGGGLGHLAIQYAVAMGLRVVAVDTGAEKRDLCLKLGAEKWVDFKETKDLVKDIKDATGGAGPHSTIITAASNAAYEQAIDYLRPGGTLMVVSLPGQGKLSCDIFFTVTKAISILGSYVGNRQDAIESLDIAARGKVKCYYTLKPLSALQETYEGLEEGTVVGRVVLDMKQTLVYHFWVFSSRHDS</sequence>
<evidence type="ECO:0000259" key="8">
    <source>
        <dbReference type="SMART" id="SM00829"/>
    </source>
</evidence>
<keyword evidence="5" id="KW-0862">Zinc</keyword>
<comment type="cofactor">
    <cofactor evidence="1">
        <name>Zn(2+)</name>
        <dbReference type="ChEBI" id="CHEBI:29105"/>
    </cofactor>
</comment>
<evidence type="ECO:0000256" key="5">
    <source>
        <dbReference type="ARBA" id="ARBA00022833"/>
    </source>
</evidence>
<evidence type="ECO:0000256" key="4">
    <source>
        <dbReference type="ARBA" id="ARBA00022723"/>
    </source>
</evidence>
<dbReference type="InterPro" id="IPR013149">
    <property type="entry name" value="ADH-like_C"/>
</dbReference>
<dbReference type="Pfam" id="PF08240">
    <property type="entry name" value="ADH_N"/>
    <property type="match status" value="1"/>
</dbReference>
<comment type="similarity">
    <text evidence="2">Belongs to the zinc-containing alcohol dehydrogenase family.</text>
</comment>
<dbReference type="EMBL" id="OZ037954">
    <property type="protein sequence ID" value="CAL1699239.1"/>
    <property type="molecule type" value="Genomic_DNA"/>
</dbReference>
<proteinExistence type="inferred from homology"/>
<evidence type="ECO:0000256" key="6">
    <source>
        <dbReference type="ARBA" id="ARBA00023002"/>
    </source>
</evidence>
<keyword evidence="7" id="KW-0520">NAD</keyword>
<dbReference type="Gene3D" id="3.40.50.720">
    <property type="entry name" value="NAD(P)-binding Rossmann-like Domain"/>
    <property type="match status" value="1"/>
</dbReference>
<dbReference type="SUPFAM" id="SSF51735">
    <property type="entry name" value="NAD(P)-binding Rossmann-fold domains"/>
    <property type="match status" value="1"/>
</dbReference>
<dbReference type="InterPro" id="IPR013154">
    <property type="entry name" value="ADH-like_N"/>
</dbReference>
<dbReference type="SMART" id="SM00829">
    <property type="entry name" value="PKS_ER"/>
    <property type="match status" value="1"/>
</dbReference>
<keyword evidence="6" id="KW-0560">Oxidoreductase</keyword>
<dbReference type="InterPro" id="IPR036291">
    <property type="entry name" value="NAD(P)-bd_dom_sf"/>
</dbReference>
<keyword evidence="4" id="KW-0479">Metal-binding</keyword>
<evidence type="ECO:0000256" key="7">
    <source>
        <dbReference type="ARBA" id="ARBA00023027"/>
    </source>
</evidence>
<dbReference type="SUPFAM" id="SSF50129">
    <property type="entry name" value="GroES-like"/>
    <property type="match status" value="1"/>
</dbReference>
<dbReference type="CDD" id="cd08297">
    <property type="entry name" value="CAD3"/>
    <property type="match status" value="1"/>
</dbReference>
<accession>A0ABP1CX57</accession>
<dbReference type="EC" id="1.1.1.1" evidence="3"/>